<dbReference type="NCBIfam" id="TIGR02047">
    <property type="entry name" value="CadR-PbrR"/>
    <property type="match status" value="1"/>
</dbReference>
<dbReference type="SMART" id="SM00422">
    <property type="entry name" value="HTH_MERR"/>
    <property type="match status" value="1"/>
</dbReference>
<evidence type="ECO:0000256" key="1">
    <source>
        <dbReference type="ARBA" id="ARBA00023125"/>
    </source>
</evidence>
<dbReference type="InterPro" id="IPR009061">
    <property type="entry name" value="DNA-bd_dom_put_sf"/>
</dbReference>
<dbReference type="PROSITE" id="PS00552">
    <property type="entry name" value="HTH_MERR_1"/>
    <property type="match status" value="1"/>
</dbReference>
<dbReference type="Proteomes" id="UP000541535">
    <property type="component" value="Unassembled WGS sequence"/>
</dbReference>
<sequence>MDKTFKIGELALQTGCAVETIRYYEREGLLPPPARSSANYRLYDEAHAERLMFIRRCRSLDMGLAEIQQLLALRATPDGSCGGVNALLDRHIETLAQRITELESLRRQLLDLRSLCHETLTARECGILHGIAAGSA</sequence>
<evidence type="ECO:0000313" key="3">
    <source>
        <dbReference type="EMBL" id="MBB3120903.1"/>
    </source>
</evidence>
<dbReference type="Pfam" id="PF13411">
    <property type="entry name" value="MerR_1"/>
    <property type="match status" value="1"/>
</dbReference>
<dbReference type="InterPro" id="IPR011791">
    <property type="entry name" value="CadR-PbrR"/>
</dbReference>
<dbReference type="InterPro" id="IPR000551">
    <property type="entry name" value="MerR-type_HTH_dom"/>
</dbReference>
<accession>A0A7W5BDG2</accession>
<evidence type="ECO:0000313" key="4">
    <source>
        <dbReference type="Proteomes" id="UP000541535"/>
    </source>
</evidence>
<organism evidence="3 4">
    <name type="scientific">Pseudoduganella violacea</name>
    <dbReference type="NCBI Taxonomy" id="1715466"/>
    <lineage>
        <taxon>Bacteria</taxon>
        <taxon>Pseudomonadati</taxon>
        <taxon>Pseudomonadota</taxon>
        <taxon>Betaproteobacteria</taxon>
        <taxon>Burkholderiales</taxon>
        <taxon>Oxalobacteraceae</taxon>
        <taxon>Telluria group</taxon>
        <taxon>Pseudoduganella</taxon>
    </lineage>
</organism>
<dbReference type="GO" id="GO:0045893">
    <property type="term" value="P:positive regulation of DNA-templated transcription"/>
    <property type="evidence" value="ECO:0007669"/>
    <property type="project" value="InterPro"/>
</dbReference>
<dbReference type="RefSeq" id="WP_183442656.1">
    <property type="nucleotide sequence ID" value="NZ_JACHXD010000012.1"/>
</dbReference>
<dbReference type="GO" id="GO:0003677">
    <property type="term" value="F:DNA binding"/>
    <property type="evidence" value="ECO:0007669"/>
    <property type="project" value="UniProtKB-KW"/>
</dbReference>
<dbReference type="EMBL" id="JACHXD010000012">
    <property type="protein sequence ID" value="MBB3120903.1"/>
    <property type="molecule type" value="Genomic_DNA"/>
</dbReference>
<proteinExistence type="predicted"/>
<comment type="caution">
    <text evidence="3">The sequence shown here is derived from an EMBL/GenBank/DDBJ whole genome shotgun (WGS) entry which is preliminary data.</text>
</comment>
<dbReference type="InterPro" id="IPR047057">
    <property type="entry name" value="MerR_fam"/>
</dbReference>
<keyword evidence="1" id="KW-0238">DNA-binding</keyword>
<keyword evidence="4" id="KW-1185">Reference proteome</keyword>
<dbReference type="PANTHER" id="PTHR30204:SF92">
    <property type="entry name" value="HTH-TYPE TRANSCRIPTIONAL REGULATOR ZNTR"/>
    <property type="match status" value="1"/>
</dbReference>
<dbReference type="PROSITE" id="PS50937">
    <property type="entry name" value="HTH_MERR_2"/>
    <property type="match status" value="1"/>
</dbReference>
<evidence type="ECO:0000259" key="2">
    <source>
        <dbReference type="PROSITE" id="PS50937"/>
    </source>
</evidence>
<dbReference type="GO" id="GO:0003700">
    <property type="term" value="F:DNA-binding transcription factor activity"/>
    <property type="evidence" value="ECO:0007669"/>
    <property type="project" value="InterPro"/>
</dbReference>
<dbReference type="PRINTS" id="PR00040">
    <property type="entry name" value="HTHMERR"/>
</dbReference>
<gene>
    <name evidence="3" type="ORF">FHS03_003976</name>
</gene>
<protein>
    <submittedName>
        <fullName evidence="3">Cd(II)/Pb(II)-responsive transcriptional regulator</fullName>
    </submittedName>
</protein>
<feature type="domain" description="HTH merR-type" evidence="2">
    <location>
        <begin position="4"/>
        <end position="73"/>
    </location>
</feature>
<reference evidence="3 4" key="1">
    <citation type="submission" date="2020-08" db="EMBL/GenBank/DDBJ databases">
        <title>Genomic Encyclopedia of Type Strains, Phase III (KMG-III): the genomes of soil and plant-associated and newly described type strains.</title>
        <authorList>
            <person name="Whitman W."/>
        </authorList>
    </citation>
    <scope>NUCLEOTIDE SEQUENCE [LARGE SCALE GENOMIC DNA]</scope>
    <source>
        <strain evidence="3 4">CECT 8897</strain>
    </source>
</reference>
<dbReference type="AlphaFoldDB" id="A0A7W5BDG2"/>
<dbReference type="Gene3D" id="1.10.1660.10">
    <property type="match status" value="1"/>
</dbReference>
<dbReference type="GO" id="GO:0046872">
    <property type="term" value="F:metal ion binding"/>
    <property type="evidence" value="ECO:0007669"/>
    <property type="project" value="InterPro"/>
</dbReference>
<dbReference type="PANTHER" id="PTHR30204">
    <property type="entry name" value="REDOX-CYCLING DRUG-SENSING TRANSCRIPTIONAL ACTIVATOR SOXR"/>
    <property type="match status" value="1"/>
</dbReference>
<dbReference type="SUPFAM" id="SSF46955">
    <property type="entry name" value="Putative DNA-binding domain"/>
    <property type="match status" value="1"/>
</dbReference>
<name>A0A7W5BDG2_9BURK</name>
<dbReference type="CDD" id="cd04784">
    <property type="entry name" value="HTH_CadR-PbrR"/>
    <property type="match status" value="1"/>
</dbReference>